<dbReference type="Pfam" id="PF20520">
    <property type="entry name" value="Ac45-VOA1_TM"/>
    <property type="match status" value="1"/>
</dbReference>
<evidence type="ECO:0000256" key="5">
    <source>
        <dbReference type="SAM" id="Phobius"/>
    </source>
</evidence>
<feature type="domain" description="V-type proton ATPase subunit S1/VOA1 transmembrane" evidence="6">
    <location>
        <begin position="232"/>
        <end position="263"/>
    </location>
</feature>
<gene>
    <name evidence="7" type="ORF">GIB67_006713</name>
</gene>
<dbReference type="InterPro" id="IPR046756">
    <property type="entry name" value="VAS1/VOA1_TM"/>
</dbReference>
<reference evidence="7 8" key="1">
    <citation type="journal article" date="2020" name="IScience">
        <title>Genome Sequencing of the Endangered Kingdonia uniflora (Circaeasteraceae, Ranunculales) Reveals Potential Mechanisms of Evolutionary Specialization.</title>
        <authorList>
            <person name="Sun Y."/>
            <person name="Deng T."/>
            <person name="Zhang A."/>
            <person name="Moore M.J."/>
            <person name="Landis J.B."/>
            <person name="Lin N."/>
            <person name="Zhang H."/>
            <person name="Zhang X."/>
            <person name="Huang J."/>
            <person name="Zhang X."/>
            <person name="Sun H."/>
            <person name="Wang H."/>
        </authorList>
    </citation>
    <scope>NUCLEOTIDE SEQUENCE [LARGE SCALE GENOMIC DNA]</scope>
    <source>
        <strain evidence="7">TB1705</strain>
        <tissue evidence="7">Leaf</tissue>
    </source>
</reference>
<evidence type="ECO:0000313" key="8">
    <source>
        <dbReference type="Proteomes" id="UP000541444"/>
    </source>
</evidence>
<keyword evidence="4 5" id="KW-0472">Membrane</keyword>
<evidence type="ECO:0000259" key="6">
    <source>
        <dbReference type="Pfam" id="PF20520"/>
    </source>
</evidence>
<protein>
    <recommendedName>
        <fullName evidence="6">V-type proton ATPase subunit S1/VOA1 transmembrane domain-containing protein</fullName>
    </recommendedName>
</protein>
<keyword evidence="2 5" id="KW-0812">Transmembrane</keyword>
<feature type="transmembrane region" description="Helical" evidence="5">
    <location>
        <begin position="236"/>
        <end position="256"/>
    </location>
</feature>
<name>A0A7J7LYW6_9MAGN</name>
<evidence type="ECO:0000256" key="4">
    <source>
        <dbReference type="ARBA" id="ARBA00023136"/>
    </source>
</evidence>
<evidence type="ECO:0000313" key="7">
    <source>
        <dbReference type="EMBL" id="KAF6147740.1"/>
    </source>
</evidence>
<comment type="caution">
    <text evidence="7">The sequence shown here is derived from an EMBL/GenBank/DDBJ whole genome shotgun (WGS) entry which is preliminary data.</text>
</comment>
<proteinExistence type="predicted"/>
<dbReference type="Proteomes" id="UP000541444">
    <property type="component" value="Unassembled WGS sequence"/>
</dbReference>
<keyword evidence="3 5" id="KW-1133">Transmembrane helix</keyword>
<evidence type="ECO:0000256" key="3">
    <source>
        <dbReference type="ARBA" id="ARBA00022989"/>
    </source>
</evidence>
<comment type="subcellular location">
    <subcellularLocation>
        <location evidence="1">Membrane</location>
        <topology evidence="1">Single-pass membrane protein</topology>
    </subcellularLocation>
</comment>
<organism evidence="7 8">
    <name type="scientific">Kingdonia uniflora</name>
    <dbReference type="NCBI Taxonomy" id="39325"/>
    <lineage>
        <taxon>Eukaryota</taxon>
        <taxon>Viridiplantae</taxon>
        <taxon>Streptophyta</taxon>
        <taxon>Embryophyta</taxon>
        <taxon>Tracheophyta</taxon>
        <taxon>Spermatophyta</taxon>
        <taxon>Magnoliopsida</taxon>
        <taxon>Ranunculales</taxon>
        <taxon>Circaeasteraceae</taxon>
        <taxon>Kingdonia</taxon>
    </lineage>
</organism>
<accession>A0A7J7LYW6</accession>
<dbReference type="OrthoDB" id="2018140at2759"/>
<evidence type="ECO:0000256" key="2">
    <source>
        <dbReference type="ARBA" id="ARBA00022692"/>
    </source>
</evidence>
<dbReference type="PANTHER" id="PTHR35285">
    <property type="entry name" value="2-C-METHYL-D-ERYTHRITOL 4-PHOSPHATE CYTIDYLYLTRANSFERASE"/>
    <property type="match status" value="1"/>
</dbReference>
<dbReference type="EMBL" id="JACGCM010001879">
    <property type="protein sequence ID" value="KAF6147740.1"/>
    <property type="molecule type" value="Genomic_DNA"/>
</dbReference>
<dbReference type="AlphaFoldDB" id="A0A7J7LYW6"/>
<keyword evidence="8" id="KW-1185">Reference proteome</keyword>
<evidence type="ECO:0000256" key="1">
    <source>
        <dbReference type="ARBA" id="ARBA00004167"/>
    </source>
</evidence>
<dbReference type="GO" id="GO:0016020">
    <property type="term" value="C:membrane"/>
    <property type="evidence" value="ECO:0007669"/>
    <property type="project" value="UniProtKB-SubCell"/>
</dbReference>
<sequence length="268" mass="29559">MDWTTKHSSLYNEMRETVNYRTISQKDLAKSVLSEGGWSKLLCSGEDTQQPMDIALVFVGKELHSSDISMSNHSDPILMNMLEVSFSKSSFSMAFPYVASSEEETMETSLISGFTETCGHGLGNFQKFSDINSVHDYLDSRKEDKQKGKTDLIVFSNGGSDSSEELKHTFSEGEVFSELISSMEKSGASYTVLYASEPYRSISYRALDRFLAESTLGNATFCDGVCQIKSSLLEGLLVGLVLLMILISGLCCMMGIDTPTRFEAAQDS</sequence>
<dbReference type="PANTHER" id="PTHR35285:SF1">
    <property type="entry name" value="2-C-METHYL-D-ERYTHRITOL 4-PHOSPHATE CYTIDYLYLTRANSFERASE"/>
    <property type="match status" value="1"/>
</dbReference>